<accession>A0A7I8VZI1</accession>
<feature type="transmembrane region" description="Helical" evidence="8">
    <location>
        <begin position="120"/>
        <end position="141"/>
    </location>
</feature>
<dbReference type="SUPFAM" id="SSF103473">
    <property type="entry name" value="MFS general substrate transporter"/>
    <property type="match status" value="1"/>
</dbReference>
<dbReference type="GO" id="GO:0043252">
    <property type="term" value="P:sodium-independent organic anion transport"/>
    <property type="evidence" value="ECO:0007669"/>
    <property type="project" value="TreeGrafter"/>
</dbReference>
<comment type="caution">
    <text evidence="11">The sequence shown here is derived from an EMBL/GenBank/DDBJ whole genome shotgun (WGS) entry which is preliminary data.</text>
</comment>
<evidence type="ECO:0000256" key="6">
    <source>
        <dbReference type="ARBA" id="ARBA00023136"/>
    </source>
</evidence>
<sequence length="746" mass="82537">MDNDDRIQRIREAPILITISIDKRQKKFAKDSGEASNRTFSQSRRNSFKNALPTYPKPVDATASFERTLYRKVSLVTEVEYNLSNHNGNAQLKRDIGENFPCSFFGFLDLQFLNRFRSPIAVLTCLCIASGLQGFIVNGLIPVVLSSLEVRFGLSSTDSGIIPATYDTAVVVFLIPISYFGGVGHKPRWLGLGVLIMGLGAFLFSFPHFITSEYVDTDNSGTSPFSCNLNSTNLNDDCSKPFTSLNNFKYLFYFANFLHGVGAAPLFTLGVTYLDENLTVEKSSMYMGIFYSTSLLGPAIGYLLGGHFLSYHTDINRGINISNDINDPRWVGAWWIGFIIAGIICIIISLPIICFPKVLPGAVKIQQKRLDETTAGAKCSVVVCSSDSTRDFLKNVPKLIKDLLCNGPFVLLCLAGAADGFVLSGCGAFLPKFMENQFALTASWSAMLAGFIFVPCGGGGTFTGGFIVRFFELKCKSILKICLIFSGLATLTYFGILVDCDQEHVAGINYPYANHTSMKQLTVDCNRNCFCSDSHLDMVCDPLEQLNFVSPCYAGCSKVKDENTWINCSCVPSGAVKKGRCQNTCYFLKIFLPIIACLLFLTFITSIPALSGTLRCVVEETKSFALGIQWMIVRCLGTIPAPIILGNVFDSKCQYWKKDCGLKKNCFIYQNWGMARDLTIITLSTKFLTTLFFFGAFLLYRTDQSKRGIDDPPSVNDEDKSDSVMRRITPVESLDESKPMLRETAL</sequence>
<dbReference type="Pfam" id="PF03137">
    <property type="entry name" value="OATP"/>
    <property type="match status" value="1"/>
</dbReference>
<feature type="transmembrane region" description="Helical" evidence="8">
    <location>
        <begin position="333"/>
        <end position="359"/>
    </location>
</feature>
<feature type="transmembrane region" description="Helical" evidence="8">
    <location>
        <begin position="250"/>
        <end position="274"/>
    </location>
</feature>
<dbReference type="PROSITE" id="PS51465">
    <property type="entry name" value="KAZAL_2"/>
    <property type="match status" value="1"/>
</dbReference>
<evidence type="ECO:0000256" key="4">
    <source>
        <dbReference type="ARBA" id="ARBA00022692"/>
    </source>
</evidence>
<evidence type="ECO:0000259" key="10">
    <source>
        <dbReference type="PROSITE" id="PS51465"/>
    </source>
</evidence>
<evidence type="ECO:0000256" key="7">
    <source>
        <dbReference type="ARBA" id="ARBA00023157"/>
    </source>
</evidence>
<feature type="transmembrane region" description="Helical" evidence="8">
    <location>
        <begin position="442"/>
        <end position="471"/>
    </location>
</feature>
<dbReference type="Gene3D" id="1.20.1250.20">
    <property type="entry name" value="MFS general substrate transporter like domains"/>
    <property type="match status" value="1"/>
</dbReference>
<dbReference type="GO" id="GO:0006811">
    <property type="term" value="P:monoatomic ion transport"/>
    <property type="evidence" value="ECO:0007669"/>
    <property type="project" value="UniProtKB-KW"/>
</dbReference>
<feature type="transmembrane region" description="Helical" evidence="8">
    <location>
        <begin position="409"/>
        <end position="430"/>
    </location>
</feature>
<keyword evidence="4 8" id="KW-0812">Transmembrane</keyword>
<dbReference type="InterPro" id="IPR004156">
    <property type="entry name" value="OATP"/>
</dbReference>
<keyword evidence="5 8" id="KW-1133">Transmembrane helix</keyword>
<reference evidence="11 12" key="1">
    <citation type="submission" date="2020-08" db="EMBL/GenBank/DDBJ databases">
        <authorList>
            <person name="Hejnol A."/>
        </authorList>
    </citation>
    <scope>NUCLEOTIDE SEQUENCE [LARGE SCALE GENOMIC DNA]</scope>
</reference>
<dbReference type="PANTHER" id="PTHR11388:SF100">
    <property type="entry name" value="SOLUTE CARRIER ORGANIC ANION TRANSPORTER FAMILY MEMBER 4A1"/>
    <property type="match status" value="1"/>
</dbReference>
<dbReference type="EMBL" id="CAJFCJ010000014">
    <property type="protein sequence ID" value="CAD5121283.1"/>
    <property type="molecule type" value="Genomic_DNA"/>
</dbReference>
<feature type="compositionally biased region" description="Polar residues" evidence="9">
    <location>
        <begin position="34"/>
        <end position="49"/>
    </location>
</feature>
<feature type="transmembrane region" description="Helical" evidence="8">
    <location>
        <begin position="286"/>
        <end position="304"/>
    </location>
</feature>
<comment type="subcellular location">
    <subcellularLocation>
        <location evidence="1 8">Cell membrane</location>
        <topology evidence="1 8">Multi-pass membrane protein</topology>
    </subcellularLocation>
</comment>
<feature type="transmembrane region" description="Helical" evidence="8">
    <location>
        <begin position="586"/>
        <end position="610"/>
    </location>
</feature>
<evidence type="ECO:0000256" key="3">
    <source>
        <dbReference type="ARBA" id="ARBA00022475"/>
    </source>
</evidence>
<feature type="transmembrane region" description="Helical" evidence="8">
    <location>
        <begin position="631"/>
        <end position="649"/>
    </location>
</feature>
<keyword evidence="7" id="KW-1015">Disulfide bond</keyword>
<feature type="domain" description="Kazal-like" evidence="10">
    <location>
        <begin position="519"/>
        <end position="572"/>
    </location>
</feature>
<dbReference type="InterPro" id="IPR036259">
    <property type="entry name" value="MFS_trans_sf"/>
</dbReference>
<dbReference type="Proteomes" id="UP000549394">
    <property type="component" value="Unassembled WGS sequence"/>
</dbReference>
<dbReference type="PANTHER" id="PTHR11388">
    <property type="entry name" value="ORGANIC ANION TRANSPORTER"/>
    <property type="match status" value="1"/>
</dbReference>
<dbReference type="AlphaFoldDB" id="A0A7I8VZI1"/>
<evidence type="ECO:0000256" key="5">
    <source>
        <dbReference type="ARBA" id="ARBA00022989"/>
    </source>
</evidence>
<keyword evidence="12" id="KW-1185">Reference proteome</keyword>
<evidence type="ECO:0000256" key="9">
    <source>
        <dbReference type="SAM" id="MobiDB-lite"/>
    </source>
</evidence>
<dbReference type="OrthoDB" id="5062115at2759"/>
<evidence type="ECO:0000313" key="11">
    <source>
        <dbReference type="EMBL" id="CAD5121283.1"/>
    </source>
</evidence>
<keyword evidence="6 8" id="KW-0472">Membrane</keyword>
<dbReference type="InterPro" id="IPR002350">
    <property type="entry name" value="Kazal_dom"/>
</dbReference>
<gene>
    <name evidence="11" type="ORF">DGYR_LOCUS9260</name>
</gene>
<protein>
    <recommendedName>
        <fullName evidence="8">Solute carrier organic anion transporter family member</fullName>
    </recommendedName>
</protein>
<evidence type="ECO:0000256" key="1">
    <source>
        <dbReference type="ARBA" id="ARBA00004651"/>
    </source>
</evidence>
<feature type="transmembrane region" description="Helical" evidence="8">
    <location>
        <begin position="478"/>
        <end position="498"/>
    </location>
</feature>
<feature type="region of interest" description="Disordered" evidence="9">
    <location>
        <begin position="32"/>
        <end position="51"/>
    </location>
</feature>
<organism evidence="11 12">
    <name type="scientific">Dimorphilus gyrociliatus</name>
    <dbReference type="NCBI Taxonomy" id="2664684"/>
    <lineage>
        <taxon>Eukaryota</taxon>
        <taxon>Metazoa</taxon>
        <taxon>Spiralia</taxon>
        <taxon>Lophotrochozoa</taxon>
        <taxon>Annelida</taxon>
        <taxon>Polychaeta</taxon>
        <taxon>Polychaeta incertae sedis</taxon>
        <taxon>Dinophilidae</taxon>
        <taxon>Dimorphilus</taxon>
    </lineage>
</organism>
<evidence type="ECO:0000313" key="12">
    <source>
        <dbReference type="Proteomes" id="UP000549394"/>
    </source>
</evidence>
<keyword evidence="3" id="KW-1003">Cell membrane</keyword>
<evidence type="ECO:0000256" key="2">
    <source>
        <dbReference type="ARBA" id="ARBA00009657"/>
    </source>
</evidence>
<keyword evidence="8" id="KW-0813">Transport</keyword>
<comment type="similarity">
    <text evidence="2 8">Belongs to the organo anion transporter (TC 2.A.60) family.</text>
</comment>
<feature type="transmembrane region" description="Helical" evidence="8">
    <location>
        <begin position="678"/>
        <end position="700"/>
    </location>
</feature>
<name>A0A7I8VZI1_9ANNE</name>
<keyword evidence="8" id="KW-0406">Ion transport</keyword>
<dbReference type="GO" id="GO:0016323">
    <property type="term" value="C:basolateral plasma membrane"/>
    <property type="evidence" value="ECO:0007669"/>
    <property type="project" value="TreeGrafter"/>
</dbReference>
<dbReference type="NCBIfam" id="TIGR00805">
    <property type="entry name" value="oat"/>
    <property type="match status" value="1"/>
</dbReference>
<dbReference type="GO" id="GO:0015347">
    <property type="term" value="F:sodium-independent organic anion transmembrane transporter activity"/>
    <property type="evidence" value="ECO:0007669"/>
    <property type="project" value="TreeGrafter"/>
</dbReference>
<proteinExistence type="inferred from homology"/>
<feature type="transmembrane region" description="Helical" evidence="8">
    <location>
        <begin position="189"/>
        <end position="210"/>
    </location>
</feature>
<feature type="transmembrane region" description="Helical" evidence="8">
    <location>
        <begin position="161"/>
        <end position="182"/>
    </location>
</feature>
<evidence type="ECO:0000256" key="8">
    <source>
        <dbReference type="RuleBase" id="RU362056"/>
    </source>
</evidence>